<reference evidence="5" key="1">
    <citation type="submission" date="2017-07" db="EMBL/GenBank/DDBJ databases">
        <title>Draft genome sequence of Effusibacillus lacus strain skLN1.</title>
        <authorList>
            <person name="Watanabe M."/>
            <person name="Kojima H."/>
            <person name="Fukui M."/>
        </authorList>
    </citation>
    <scope>NUCLEOTIDE SEQUENCE [LARGE SCALE GENOMIC DNA]</scope>
    <source>
        <strain evidence="5">skLN1</strain>
    </source>
</reference>
<dbReference type="PANTHER" id="PTHR43318">
    <property type="entry name" value="UDP-N-ACETYLGLUCOSAMINE 4,6-DEHYDRATASE"/>
    <property type="match status" value="1"/>
</dbReference>
<evidence type="ECO:0000259" key="3">
    <source>
        <dbReference type="Pfam" id="PF02719"/>
    </source>
</evidence>
<organism evidence="4 5">
    <name type="scientific">Effusibacillus lacus</name>
    <dbReference type="NCBI Taxonomy" id="1348429"/>
    <lineage>
        <taxon>Bacteria</taxon>
        <taxon>Bacillati</taxon>
        <taxon>Bacillota</taxon>
        <taxon>Bacilli</taxon>
        <taxon>Bacillales</taxon>
        <taxon>Alicyclobacillaceae</taxon>
        <taxon>Effusibacillus</taxon>
    </lineage>
</organism>
<dbReference type="Pfam" id="PF02719">
    <property type="entry name" value="Polysacc_synt_2"/>
    <property type="match status" value="1"/>
</dbReference>
<comment type="caution">
    <text evidence="4">The sequence shown here is derived from an EMBL/GenBank/DDBJ whole genome shotgun (WGS) entry which is preliminary data.</text>
</comment>
<dbReference type="SUPFAM" id="SSF51735">
    <property type="entry name" value="NAD(P)-binding Rossmann-fold domains"/>
    <property type="match status" value="1"/>
</dbReference>
<feature type="transmembrane region" description="Helical" evidence="2">
    <location>
        <begin position="41"/>
        <end position="60"/>
    </location>
</feature>
<proteinExistence type="inferred from homology"/>
<keyword evidence="5" id="KW-1185">Reference proteome</keyword>
<dbReference type="InterPro" id="IPR051203">
    <property type="entry name" value="Polysaccharide_Synthase-Rel"/>
</dbReference>
<feature type="transmembrane region" description="Helical" evidence="2">
    <location>
        <begin position="7"/>
        <end position="29"/>
    </location>
</feature>
<evidence type="ECO:0000256" key="2">
    <source>
        <dbReference type="SAM" id="Phobius"/>
    </source>
</evidence>
<dbReference type="Proteomes" id="UP000217785">
    <property type="component" value="Unassembled WGS sequence"/>
</dbReference>
<dbReference type="EMBL" id="BDUF01000121">
    <property type="protein sequence ID" value="GAX92052.1"/>
    <property type="molecule type" value="Genomic_DNA"/>
</dbReference>
<evidence type="ECO:0000313" key="4">
    <source>
        <dbReference type="EMBL" id="GAX92052.1"/>
    </source>
</evidence>
<dbReference type="AlphaFoldDB" id="A0A292YEV7"/>
<keyword evidence="2" id="KW-0812">Transmembrane</keyword>
<dbReference type="InterPro" id="IPR036291">
    <property type="entry name" value="NAD(P)-bd_dom_sf"/>
</dbReference>
<sequence>MGARQRFLLLGLVDTIIIACAITLAYLLRFDFQIRMPYFKLVPYVILMHVGILLPAFYKAKLYRRVWQYASVGELISIVKAVTVSELLFYAIHLTLQMIEPTLVVPRSVYILSWAFIVLGVGGSRFAWRMFRDSYLKIQPHHKRTMIIGAGDAGAMIAKELKHSPDTDCYPVVFIDDDPSKKLLEVMGLPIVGSRHDIPEVVKRFKIQEIIIALPSASRSEIADVLNICKKTRANIKILPRVADLVNGKVSLKMIRDVKIEDLLGREPVRVDLNHIVNYVKDKVVMVTGAGGSIGSELCRQIASFSPEKLLLLGHGENSIYDIELELLRNYPDIKLEPIIADIQDRHRIESIFARYKPAVVFHAAAHKHVPLMERNPSEAIKNNVLGTKNVAECAHIYGASHFVLISTDKAVNPTSVMGTTKRIAEMIVQSLDKESNTKFVAVRFGNVLGSRGSVIPVFKQQIEHGGPVTVTHPDMVRYFMTIPEAVQLVIQAGALAKGGEIFILDMGEPVKIDDLARDLIRLSGLEPDEDIKIIYTGIRPGEKLFEEILADEEGTEATRHDRIFVGKPLDFSRDELFFMLRMLEQTISKETIESANQIRQILRQIVPTYQWKPEKTGSAVGTSKLEAMAASREFAAGTEK</sequence>
<evidence type="ECO:0000313" key="5">
    <source>
        <dbReference type="Proteomes" id="UP000217785"/>
    </source>
</evidence>
<feature type="domain" description="Polysaccharide biosynthesis protein CapD-like" evidence="3">
    <location>
        <begin position="285"/>
        <end position="567"/>
    </location>
</feature>
<dbReference type="InterPro" id="IPR003869">
    <property type="entry name" value="Polysac_CapD-like"/>
</dbReference>
<dbReference type="OrthoDB" id="9803111at2"/>
<keyword evidence="2" id="KW-0472">Membrane</keyword>
<dbReference type="InterPro" id="IPR029063">
    <property type="entry name" value="SAM-dependent_MTases_sf"/>
</dbReference>
<dbReference type="PANTHER" id="PTHR43318:SF1">
    <property type="entry name" value="POLYSACCHARIDE BIOSYNTHESIS PROTEIN EPSC-RELATED"/>
    <property type="match status" value="1"/>
</dbReference>
<protein>
    <submittedName>
        <fullName evidence="4">Polysaccharide biosynthesis protein CapD</fullName>
    </submittedName>
</protein>
<comment type="similarity">
    <text evidence="1">Belongs to the polysaccharide synthase family.</text>
</comment>
<feature type="transmembrane region" description="Helical" evidence="2">
    <location>
        <begin position="108"/>
        <end position="128"/>
    </location>
</feature>
<dbReference type="RefSeq" id="WP_096184450.1">
    <property type="nucleotide sequence ID" value="NZ_BDUF01000121.1"/>
</dbReference>
<evidence type="ECO:0000256" key="1">
    <source>
        <dbReference type="ARBA" id="ARBA00007430"/>
    </source>
</evidence>
<dbReference type="CDD" id="cd05237">
    <property type="entry name" value="UDP_invert_4-6DH_SDR_e"/>
    <property type="match status" value="1"/>
</dbReference>
<accession>A0A292YEV7</accession>
<dbReference type="Gene3D" id="3.40.50.720">
    <property type="entry name" value="NAD(P)-binding Rossmann-like Domain"/>
    <property type="match status" value="2"/>
</dbReference>
<keyword evidence="2" id="KW-1133">Transmembrane helix</keyword>
<dbReference type="SUPFAM" id="SSF53335">
    <property type="entry name" value="S-adenosyl-L-methionine-dependent methyltransferases"/>
    <property type="match status" value="1"/>
</dbReference>
<dbReference type="Pfam" id="PF13727">
    <property type="entry name" value="CoA_binding_3"/>
    <property type="match status" value="1"/>
</dbReference>
<name>A0A292YEV7_9BACL</name>
<gene>
    <name evidence="4" type="ORF">EFBL_3743</name>
</gene>